<dbReference type="EMBL" id="JAGGLQ010000001">
    <property type="protein sequence ID" value="MBP2034751.1"/>
    <property type="molecule type" value="Genomic_DNA"/>
</dbReference>
<comment type="caution">
    <text evidence="2">The sequence shown here is derived from an EMBL/GenBank/DDBJ whole genome shotgun (WGS) entry which is preliminary data.</text>
</comment>
<reference evidence="2 3" key="1">
    <citation type="submission" date="2021-03" db="EMBL/GenBank/DDBJ databases">
        <title>Genomic Encyclopedia of Type Strains, Phase IV (KMG-IV): sequencing the most valuable type-strain genomes for metagenomic binning, comparative biology and taxonomic classification.</title>
        <authorList>
            <person name="Goeker M."/>
        </authorList>
    </citation>
    <scope>NUCLEOTIDE SEQUENCE [LARGE SCALE GENOMIC DNA]</scope>
    <source>
        <strain evidence="2 3">DSM 40526</strain>
    </source>
</reference>
<proteinExistence type="predicted"/>
<evidence type="ECO:0000313" key="2">
    <source>
        <dbReference type="EMBL" id="MBP2034751.1"/>
    </source>
</evidence>
<organism evidence="2 3">
    <name type="scientific">Streptomyces avidinii</name>
    <dbReference type="NCBI Taxonomy" id="1895"/>
    <lineage>
        <taxon>Bacteria</taxon>
        <taxon>Bacillati</taxon>
        <taxon>Actinomycetota</taxon>
        <taxon>Actinomycetes</taxon>
        <taxon>Kitasatosporales</taxon>
        <taxon>Streptomycetaceae</taxon>
        <taxon>Streptomyces</taxon>
    </lineage>
</organism>
<dbReference type="RefSeq" id="WP_189965407.1">
    <property type="nucleotide sequence ID" value="NZ_BMVL01000002.1"/>
</dbReference>
<protein>
    <recommendedName>
        <fullName evidence="4">Secreted protein</fullName>
    </recommendedName>
</protein>
<sequence length="191" mass="21187">MSLISEALPLVGVVVGAATSYLVSSANERPRWRRQQSVRWDERRLNAYAEYGHAVKELAHRYLRIAVFRGIATGSAPLEPTDELLGELGEAEGHRSALSEGLWLLGDAATNTATVRVNHCLWHLEWLARGLIPADAGAWDTAFAEYRTARQEYLELARASLDLPSGETRSDVAWPPSWRTPPDPARRHPGP</sequence>
<gene>
    <name evidence="2" type="ORF">J2Z77_000535</name>
</gene>
<evidence type="ECO:0008006" key="4">
    <source>
        <dbReference type="Google" id="ProtNLM"/>
    </source>
</evidence>
<keyword evidence="3" id="KW-1185">Reference proteome</keyword>
<dbReference type="Proteomes" id="UP001519310">
    <property type="component" value="Unassembled WGS sequence"/>
</dbReference>
<evidence type="ECO:0000256" key="1">
    <source>
        <dbReference type="SAM" id="MobiDB-lite"/>
    </source>
</evidence>
<name>A0ABS4KZ18_STRAV</name>
<accession>A0ABS4KZ18</accession>
<feature type="region of interest" description="Disordered" evidence="1">
    <location>
        <begin position="165"/>
        <end position="191"/>
    </location>
</feature>
<evidence type="ECO:0000313" key="3">
    <source>
        <dbReference type="Proteomes" id="UP001519310"/>
    </source>
</evidence>